<evidence type="ECO:0000259" key="2">
    <source>
        <dbReference type="Pfam" id="PF00149"/>
    </source>
</evidence>
<feature type="domain" description="Calcineurin-like phosphoesterase" evidence="2">
    <location>
        <begin position="767"/>
        <end position="940"/>
    </location>
</feature>
<proteinExistence type="predicted"/>
<keyword evidence="5" id="KW-1185">Reference proteome</keyword>
<dbReference type="SUPFAM" id="SSF56300">
    <property type="entry name" value="Metallo-dependent phosphatases"/>
    <property type="match status" value="1"/>
</dbReference>
<dbReference type="RefSeq" id="WP_245765036.1">
    <property type="nucleotide sequence ID" value="NZ_FNDJ01000005.1"/>
</dbReference>
<dbReference type="InterPro" id="IPR029052">
    <property type="entry name" value="Metallo-depent_PP-like"/>
</dbReference>
<feature type="domain" description="Phosphodiester glycosidase" evidence="3">
    <location>
        <begin position="224"/>
        <end position="395"/>
    </location>
</feature>
<reference evidence="4 5" key="1">
    <citation type="submission" date="2016-10" db="EMBL/GenBank/DDBJ databases">
        <authorList>
            <person name="de Groot N.N."/>
        </authorList>
    </citation>
    <scope>NUCLEOTIDE SEQUENCE [LARGE SCALE GENOMIC DNA]</scope>
    <source>
        <strain evidence="4 5">CGMCC 4.6533</strain>
    </source>
</reference>
<evidence type="ECO:0000256" key="1">
    <source>
        <dbReference type="SAM" id="SignalP"/>
    </source>
</evidence>
<keyword evidence="1" id="KW-0732">Signal</keyword>
<dbReference type="PANTHER" id="PTHR40446:SF2">
    <property type="entry name" value="N-ACETYLGLUCOSAMINE-1-PHOSPHODIESTER ALPHA-N-ACETYLGLUCOSAMINIDASE"/>
    <property type="match status" value="1"/>
</dbReference>
<organism evidence="4 5">
    <name type="scientific">Nonomuraea jiangxiensis</name>
    <dbReference type="NCBI Taxonomy" id="633440"/>
    <lineage>
        <taxon>Bacteria</taxon>
        <taxon>Bacillati</taxon>
        <taxon>Actinomycetota</taxon>
        <taxon>Actinomycetes</taxon>
        <taxon>Streptosporangiales</taxon>
        <taxon>Streptosporangiaceae</taxon>
        <taxon>Nonomuraea</taxon>
    </lineage>
</organism>
<dbReference type="InterPro" id="IPR004843">
    <property type="entry name" value="Calcineurin-like_PHP"/>
</dbReference>
<sequence>MQTLRLLAAALLLGPVALTAVPAQADPAVPAEDALEASSYPPPSTLLAQEAGQKLETAKRTRPIAPGISLTSFDTYDALGWLRADAVTADLGGAKADYVFSGEVSRTEPLSGPARRSRAVAAVNGDFFDINNSGAAEGIGVRNGELVQSPVSGHENAVAVTGDGVGRVLKMYFEGSATPAGGAPIALTQFNQIIQRGGVGLFTPLWGSYNRARAVEGATSVAEAVLVDGVVTEVRTAAGTGPIPAGTSILLGRDAGAASLAALKPGDRVDVKYQPKPSDGGTVKAAIGGNWVLVKDGVVQNSTDTAAHPRTAVGFSADGREMYLLTVDGRQVDSRGVTLNELAQMMIELGAANALNLDGGGSSTMLAREPGSADVQVENSPSDGGERHVPNGLALYAPEGSGKLKGFWLETATDPAKAPGIGPVPGGRPDRVFPGLTRRLTAAGYDETYGPAAGAPSWRSTPAVHGVIRDGRFHALVPGPATVTASRGKAKGSLDLTVLQPLERLGTTSDRLGMQGVNGTATFGVVGYDRNGNSAPIEPGDLTLDYDRNLFEVTAAEEGYFTVKARQATASGLITAKVGKISTAVPVTVGLETKPVADFEDAGSWTFAAARATGSLAAAPGQSGGGLKLSYDFTTSTGTRAAYASPPRQIEVDGQPQAFGLWINSTGKGEWPSLEFYDALGQSQILRGPYMTWTAWRYVEFPVPAGINHPLKLRRFYVAETKAAVSYTNEILIDGLVAKVPPSVSPPAVPEVADPVVKAEVGKMPWRFAVMSDAQFVARAPDSDLVRNARRTLQEIRAAKPDFLVINGDLVDEASPEDFALAKKVLDEELGGKLEYHYIPGNHEVMGGAIDNFRAVFGDTYRTFDHKGTRFVTLDTSRLNLRGGGFDQVAMLRSELDKAAEDPKVGSVAVLFHVPPRDPLPAKASQLGDRKEAALVEGWLADFQRATGKGAAYIGAHVGTFHAGRVDAVPYFVNGNSAKTPATAPDDGGFTGWSLWGVDPVSKSEAEQVRRNWFADAPEWIGTQVRPHVDDLTLTVPASVRVGSPATVTAAVKQGGRTVPAAYPVSVTWSGSPNLHIGSRLTAKPWDVAVLDPATGTLTALRKGTVTVAVTVSGVRRQAQVAIAARAAA</sequence>
<feature type="signal peptide" evidence="1">
    <location>
        <begin position="1"/>
        <end position="25"/>
    </location>
</feature>
<dbReference type="InterPro" id="IPR018711">
    <property type="entry name" value="NAGPA"/>
</dbReference>
<name>A0A1G8KCK5_9ACTN</name>
<evidence type="ECO:0000313" key="5">
    <source>
        <dbReference type="Proteomes" id="UP000199202"/>
    </source>
</evidence>
<dbReference type="Proteomes" id="UP000199202">
    <property type="component" value="Unassembled WGS sequence"/>
</dbReference>
<dbReference type="PANTHER" id="PTHR40446">
    <property type="entry name" value="N-ACETYLGLUCOSAMINE-1-PHOSPHODIESTER ALPHA-N-ACETYLGLUCOSAMINIDASE"/>
    <property type="match status" value="1"/>
</dbReference>
<evidence type="ECO:0000259" key="3">
    <source>
        <dbReference type="Pfam" id="PF09992"/>
    </source>
</evidence>
<dbReference type="AlphaFoldDB" id="A0A1G8KCK5"/>
<feature type="chain" id="PRO_5011632341" evidence="1">
    <location>
        <begin position="26"/>
        <end position="1129"/>
    </location>
</feature>
<evidence type="ECO:0000313" key="4">
    <source>
        <dbReference type="EMBL" id="SDI41154.1"/>
    </source>
</evidence>
<protein>
    <submittedName>
        <fullName evidence="4">Calcineurin-like phosphoesterase</fullName>
    </submittedName>
</protein>
<gene>
    <name evidence="4" type="ORF">SAMN05421869_105354</name>
</gene>
<dbReference type="Gene3D" id="3.60.21.10">
    <property type="match status" value="1"/>
</dbReference>
<dbReference type="STRING" id="633440.SAMN05421869_105354"/>
<dbReference type="Pfam" id="PF09992">
    <property type="entry name" value="NAGPA"/>
    <property type="match status" value="1"/>
</dbReference>
<accession>A0A1G8KCK5</accession>
<dbReference type="GO" id="GO:0016787">
    <property type="term" value="F:hydrolase activity"/>
    <property type="evidence" value="ECO:0007669"/>
    <property type="project" value="InterPro"/>
</dbReference>
<dbReference type="EMBL" id="FNDJ01000005">
    <property type="protein sequence ID" value="SDI41154.1"/>
    <property type="molecule type" value="Genomic_DNA"/>
</dbReference>
<dbReference type="Pfam" id="PF00149">
    <property type="entry name" value="Metallophos"/>
    <property type="match status" value="1"/>
</dbReference>